<evidence type="ECO:0000313" key="4">
    <source>
        <dbReference type="WBParaSite" id="BTMF_0000504301-mRNA-1"/>
    </source>
</evidence>
<keyword evidence="3" id="KW-1185">Reference proteome</keyword>
<reference evidence="4" key="1">
    <citation type="submission" date="2017-02" db="UniProtKB">
        <authorList>
            <consortium name="WormBaseParasite"/>
        </authorList>
    </citation>
    <scope>IDENTIFICATION</scope>
</reference>
<dbReference type="EMBL" id="UZAG01004236">
    <property type="protein sequence ID" value="VDO16570.1"/>
    <property type="molecule type" value="Genomic_DNA"/>
</dbReference>
<sequence>MCGMKQIYFLVSCKSASGVTALRDQKFTIEKMLDENEATQKTEMEESRKIIKGKKSGKPPIMKEMNKPPLVKEMSTEKKVIPFLYIYIFFK</sequence>
<evidence type="ECO:0000313" key="2">
    <source>
        <dbReference type="EMBL" id="VDO16570.1"/>
    </source>
</evidence>
<feature type="compositionally biased region" description="Basic and acidic residues" evidence="1">
    <location>
        <begin position="38"/>
        <end position="49"/>
    </location>
</feature>
<evidence type="ECO:0000313" key="3">
    <source>
        <dbReference type="Proteomes" id="UP000280834"/>
    </source>
</evidence>
<feature type="region of interest" description="Disordered" evidence="1">
    <location>
        <begin position="38"/>
        <end position="69"/>
    </location>
</feature>
<dbReference type="AlphaFoldDB" id="A0A0R3QF99"/>
<proteinExistence type="predicted"/>
<gene>
    <name evidence="2" type="ORF">BTMF_LOCUS4331</name>
</gene>
<dbReference type="Proteomes" id="UP000280834">
    <property type="component" value="Unassembled WGS sequence"/>
</dbReference>
<dbReference type="WBParaSite" id="BTMF_0000504301-mRNA-1">
    <property type="protein sequence ID" value="BTMF_0000504301-mRNA-1"/>
    <property type="gene ID" value="BTMF_0000504301"/>
</dbReference>
<reference evidence="2 3" key="2">
    <citation type="submission" date="2018-11" db="EMBL/GenBank/DDBJ databases">
        <authorList>
            <consortium name="Pathogen Informatics"/>
        </authorList>
    </citation>
    <scope>NUCLEOTIDE SEQUENCE [LARGE SCALE GENOMIC DNA]</scope>
</reference>
<evidence type="ECO:0000256" key="1">
    <source>
        <dbReference type="SAM" id="MobiDB-lite"/>
    </source>
</evidence>
<accession>A0A0R3QF99</accession>
<dbReference type="STRING" id="42155.A0A0R3QF99"/>
<organism evidence="4">
    <name type="scientific">Brugia timori</name>
    <dbReference type="NCBI Taxonomy" id="42155"/>
    <lineage>
        <taxon>Eukaryota</taxon>
        <taxon>Metazoa</taxon>
        <taxon>Ecdysozoa</taxon>
        <taxon>Nematoda</taxon>
        <taxon>Chromadorea</taxon>
        <taxon>Rhabditida</taxon>
        <taxon>Spirurina</taxon>
        <taxon>Spiruromorpha</taxon>
        <taxon>Filarioidea</taxon>
        <taxon>Onchocercidae</taxon>
        <taxon>Brugia</taxon>
    </lineage>
</organism>
<protein>
    <submittedName>
        <fullName evidence="2 4">Uncharacterized protein</fullName>
    </submittedName>
</protein>
<name>A0A0R3QF99_9BILA</name>